<dbReference type="GO" id="GO:0008168">
    <property type="term" value="F:methyltransferase activity"/>
    <property type="evidence" value="ECO:0007669"/>
    <property type="project" value="UniProtKB-KW"/>
</dbReference>
<dbReference type="GO" id="GO:0032259">
    <property type="term" value="P:methylation"/>
    <property type="evidence" value="ECO:0007669"/>
    <property type="project" value="UniProtKB-KW"/>
</dbReference>
<dbReference type="Proteomes" id="UP000000639">
    <property type="component" value="Chromosome"/>
</dbReference>
<proteinExistence type="predicted"/>
<keyword evidence="1" id="KW-0808">Transferase</keyword>
<accession>A1SXN0</accession>
<evidence type="ECO:0000313" key="1">
    <source>
        <dbReference type="EMBL" id="ABM04245.1"/>
    </source>
</evidence>
<dbReference type="Gene3D" id="3.40.50.150">
    <property type="entry name" value="Vaccinia Virus protein VP39"/>
    <property type="match status" value="1"/>
</dbReference>
<dbReference type="eggNOG" id="COG0500">
    <property type="taxonomic scope" value="Bacteria"/>
</dbReference>
<reference evidence="1 2" key="1">
    <citation type="submission" date="2007-01" db="EMBL/GenBank/DDBJ databases">
        <title>Complete sequence of Psychromonas ingrahamii 37.</title>
        <authorList>
            <consortium name="US DOE Joint Genome Institute"/>
            <person name="Copeland A."/>
            <person name="Lucas S."/>
            <person name="Lapidus A."/>
            <person name="Barry K."/>
            <person name="Detter J.C."/>
            <person name="Glavina del Rio T."/>
            <person name="Hammon N."/>
            <person name="Israni S."/>
            <person name="Dalin E."/>
            <person name="Tice H."/>
            <person name="Pitluck S."/>
            <person name="Thompson L.S."/>
            <person name="Brettin T."/>
            <person name="Bruce D."/>
            <person name="Han C."/>
            <person name="Tapia R."/>
            <person name="Schmutz J."/>
            <person name="Larimer F."/>
            <person name="Land M."/>
            <person name="Hauser L."/>
            <person name="Kyrpides N."/>
            <person name="Ivanova N."/>
            <person name="Staley J."/>
            <person name="Richardson P."/>
        </authorList>
    </citation>
    <scope>NUCLEOTIDE SEQUENCE [LARGE SCALE GENOMIC DNA]</scope>
    <source>
        <strain evidence="1 2">37</strain>
    </source>
</reference>
<dbReference type="CDD" id="cd02440">
    <property type="entry name" value="AdoMet_MTases"/>
    <property type="match status" value="1"/>
</dbReference>
<sequence length="195" mass="21765">MLNINQQYYDENAQDFYDATIALNMQSLYRQFLPLIPAGGSILDAGSGAGRDSKAFLDLGFDVEAFDASEKLALLASELTGKKVAVELFQTFESKKQFDGIWACASLLHVSLLELPAVFLSLSNMLKSEGLFYCSFKYGEGEVARNGRVFTNLNECGFASLIKGLPLRIKDQWITADLREGRENEKWLNVILQKD</sequence>
<organism evidence="1 2">
    <name type="scientific">Psychromonas ingrahamii (strain DSM 17664 / CCUG 51855 / 37)</name>
    <dbReference type="NCBI Taxonomy" id="357804"/>
    <lineage>
        <taxon>Bacteria</taxon>
        <taxon>Pseudomonadati</taxon>
        <taxon>Pseudomonadota</taxon>
        <taxon>Gammaproteobacteria</taxon>
        <taxon>Alteromonadales</taxon>
        <taxon>Psychromonadaceae</taxon>
        <taxon>Psychromonas</taxon>
    </lineage>
</organism>
<dbReference type="KEGG" id="pin:Ping_2524"/>
<dbReference type="SUPFAM" id="SSF53335">
    <property type="entry name" value="S-adenosyl-L-methionine-dependent methyltransferases"/>
    <property type="match status" value="1"/>
</dbReference>
<dbReference type="STRING" id="357804.Ping_2524"/>
<keyword evidence="2" id="KW-1185">Reference proteome</keyword>
<gene>
    <name evidence="1" type="ordered locus">Ping_2524</name>
</gene>
<dbReference type="Pfam" id="PF13489">
    <property type="entry name" value="Methyltransf_23"/>
    <property type="match status" value="1"/>
</dbReference>
<dbReference type="HOGENOM" id="CLU_057823_2_1_6"/>
<dbReference type="InterPro" id="IPR029063">
    <property type="entry name" value="SAM-dependent_MTases_sf"/>
</dbReference>
<keyword evidence="1" id="KW-0489">Methyltransferase</keyword>
<dbReference type="RefSeq" id="WP_011770805.1">
    <property type="nucleotide sequence ID" value="NC_008709.1"/>
</dbReference>
<dbReference type="AlphaFoldDB" id="A1SXN0"/>
<protein>
    <submittedName>
        <fullName evidence="1">Methyltransferase type 12</fullName>
    </submittedName>
</protein>
<dbReference type="EMBL" id="CP000510">
    <property type="protein sequence ID" value="ABM04245.1"/>
    <property type="molecule type" value="Genomic_DNA"/>
</dbReference>
<name>A1SXN0_PSYIN</name>
<evidence type="ECO:0000313" key="2">
    <source>
        <dbReference type="Proteomes" id="UP000000639"/>
    </source>
</evidence>